<reference evidence="9" key="2">
    <citation type="submission" date="2023-01" db="EMBL/GenBank/DDBJ databases">
        <title>Draft genome sequence of Algimonas porphyrae strain NBRC 108216.</title>
        <authorList>
            <person name="Sun Q."/>
            <person name="Mori K."/>
        </authorList>
    </citation>
    <scope>NUCLEOTIDE SEQUENCE</scope>
    <source>
        <strain evidence="9">NBRC 108216</strain>
    </source>
</reference>
<dbReference type="Pfam" id="PF04116">
    <property type="entry name" value="FA_hydroxylase"/>
    <property type="match status" value="1"/>
</dbReference>
<dbReference type="PANTHER" id="PTHR21624:SF1">
    <property type="entry name" value="ALKYLGLYCEROL MONOOXYGENASE"/>
    <property type="match status" value="1"/>
</dbReference>
<dbReference type="PANTHER" id="PTHR21624">
    <property type="entry name" value="STEROL DESATURASE-RELATED PROTEIN"/>
    <property type="match status" value="1"/>
</dbReference>
<dbReference type="InterPro" id="IPR051689">
    <property type="entry name" value="Sterol_desaturase/TMEM195"/>
</dbReference>
<protein>
    <submittedName>
        <fullName evidence="9">Sterol desaturase</fullName>
    </submittedName>
</protein>
<dbReference type="Proteomes" id="UP001161390">
    <property type="component" value="Unassembled WGS sequence"/>
</dbReference>
<proteinExistence type="predicted"/>
<organism evidence="9 10">
    <name type="scientific">Algimonas porphyrae</name>
    <dbReference type="NCBI Taxonomy" id="1128113"/>
    <lineage>
        <taxon>Bacteria</taxon>
        <taxon>Pseudomonadati</taxon>
        <taxon>Pseudomonadota</taxon>
        <taxon>Alphaproteobacteria</taxon>
        <taxon>Maricaulales</taxon>
        <taxon>Robiginitomaculaceae</taxon>
        <taxon>Algimonas</taxon>
    </lineage>
</organism>
<gene>
    <name evidence="9" type="ORF">GCM10007854_24760</name>
</gene>
<feature type="domain" description="Fatty acid hydroxylase" evidence="8">
    <location>
        <begin position="209"/>
        <end position="342"/>
    </location>
</feature>
<keyword evidence="6 7" id="KW-0472">Membrane</keyword>
<keyword evidence="10" id="KW-1185">Reference proteome</keyword>
<evidence type="ECO:0000256" key="5">
    <source>
        <dbReference type="ARBA" id="ARBA00023098"/>
    </source>
</evidence>
<sequence>MTDRSPQRHRQRHPQLATIGDGRYSAVICLLMGGLGLLSVLAFLFPSYLTTPDLRAIYDPNLLRTLLGLGLFIGAAFGCFALYRQAGRRIAWSGMGLIALALLLGGPSVKTGPILDGAPYLGLDWFIIGLLTSGGLFIALERLAPFRAEQSVFRAGWLHDIKHFALNHCLIGFYLLIANLIVHDYLGWMIVPMVGAFIADLPFIVQFFGLLLAVDMLVYGVHRLYHTTDFFWKIHSVHHSTDVMDWLAGSRFNFLEPIITRTAGLLVITTLGFEPGPISAYIVFASFHATWLHANLGWDLRWMERIGLCTPKFHHWHHAKAEAAINMNYGTYVVWFDRLFGSYYNPDTFPDGYGVLHDPPPKSLWAQQLHPFVDNAKSVLQEIKSDP</sequence>
<comment type="caution">
    <text evidence="9">The sequence shown here is derived from an EMBL/GenBank/DDBJ whole genome shotgun (WGS) entry which is preliminary data.</text>
</comment>
<keyword evidence="2 7" id="KW-0812">Transmembrane</keyword>
<evidence type="ECO:0000256" key="4">
    <source>
        <dbReference type="ARBA" id="ARBA00023002"/>
    </source>
</evidence>
<keyword evidence="5" id="KW-0443">Lipid metabolism</keyword>
<evidence type="ECO:0000313" key="10">
    <source>
        <dbReference type="Proteomes" id="UP001161390"/>
    </source>
</evidence>
<evidence type="ECO:0000256" key="6">
    <source>
        <dbReference type="ARBA" id="ARBA00023136"/>
    </source>
</evidence>
<accession>A0ABQ5V1U1</accession>
<comment type="subcellular location">
    <subcellularLocation>
        <location evidence="1">Endomembrane system</location>
        <topology evidence="1">Multi-pass membrane protein</topology>
    </subcellularLocation>
</comment>
<dbReference type="InterPro" id="IPR006694">
    <property type="entry name" value="Fatty_acid_hydroxylase"/>
</dbReference>
<evidence type="ECO:0000256" key="7">
    <source>
        <dbReference type="SAM" id="Phobius"/>
    </source>
</evidence>
<dbReference type="RefSeq" id="WP_284373165.1">
    <property type="nucleotide sequence ID" value="NZ_BSNJ01000005.1"/>
</dbReference>
<feature type="transmembrane region" description="Helical" evidence="7">
    <location>
        <begin position="90"/>
        <end position="109"/>
    </location>
</feature>
<feature type="transmembrane region" description="Helical" evidence="7">
    <location>
        <begin position="121"/>
        <end position="143"/>
    </location>
</feature>
<evidence type="ECO:0000256" key="1">
    <source>
        <dbReference type="ARBA" id="ARBA00004127"/>
    </source>
</evidence>
<evidence type="ECO:0000259" key="8">
    <source>
        <dbReference type="Pfam" id="PF04116"/>
    </source>
</evidence>
<feature type="transmembrane region" description="Helical" evidence="7">
    <location>
        <begin position="65"/>
        <end position="83"/>
    </location>
</feature>
<reference evidence="9" key="1">
    <citation type="journal article" date="2014" name="Int. J. Syst. Evol. Microbiol.">
        <title>Complete genome of a new Firmicutes species belonging to the dominant human colonic microbiota ('Ruminococcus bicirculans') reveals two chromosomes and a selective capacity to utilize plant glucans.</title>
        <authorList>
            <consortium name="NISC Comparative Sequencing Program"/>
            <person name="Wegmann U."/>
            <person name="Louis P."/>
            <person name="Goesmann A."/>
            <person name="Henrissat B."/>
            <person name="Duncan S.H."/>
            <person name="Flint H.J."/>
        </authorList>
    </citation>
    <scope>NUCLEOTIDE SEQUENCE</scope>
    <source>
        <strain evidence="9">NBRC 108216</strain>
    </source>
</reference>
<evidence type="ECO:0000313" key="9">
    <source>
        <dbReference type="EMBL" id="GLQ21521.1"/>
    </source>
</evidence>
<feature type="transmembrane region" description="Helical" evidence="7">
    <location>
        <begin position="164"/>
        <end position="182"/>
    </location>
</feature>
<keyword evidence="4" id="KW-0560">Oxidoreductase</keyword>
<dbReference type="EMBL" id="BSNJ01000005">
    <property type="protein sequence ID" value="GLQ21521.1"/>
    <property type="molecule type" value="Genomic_DNA"/>
</dbReference>
<keyword evidence="3 7" id="KW-1133">Transmembrane helix</keyword>
<feature type="transmembrane region" description="Helical" evidence="7">
    <location>
        <begin position="188"/>
        <end position="214"/>
    </location>
</feature>
<feature type="transmembrane region" description="Helical" evidence="7">
    <location>
        <begin position="21"/>
        <end position="45"/>
    </location>
</feature>
<evidence type="ECO:0000256" key="2">
    <source>
        <dbReference type="ARBA" id="ARBA00022692"/>
    </source>
</evidence>
<evidence type="ECO:0000256" key="3">
    <source>
        <dbReference type="ARBA" id="ARBA00022989"/>
    </source>
</evidence>
<name>A0ABQ5V1U1_9PROT</name>